<feature type="repeat" description="PPR" evidence="3">
    <location>
        <begin position="285"/>
        <end position="319"/>
    </location>
</feature>
<reference evidence="4" key="1">
    <citation type="submission" date="2020-01" db="EMBL/GenBank/DDBJ databases">
        <authorList>
            <person name="Mishra B."/>
        </authorList>
    </citation>
    <scope>NUCLEOTIDE SEQUENCE [LARGE SCALE GENOMIC DNA]</scope>
</reference>
<dbReference type="PANTHER" id="PTHR47939:SF5">
    <property type="entry name" value="PENTACOTRIPEPTIDE-REPEAT REGION OF PRORP DOMAIN-CONTAINING PROTEIN"/>
    <property type="match status" value="1"/>
</dbReference>
<feature type="repeat" description="PPR" evidence="3">
    <location>
        <begin position="180"/>
        <end position="214"/>
    </location>
</feature>
<dbReference type="InterPro" id="IPR011990">
    <property type="entry name" value="TPR-like_helical_dom_sf"/>
</dbReference>
<evidence type="ECO:0000256" key="3">
    <source>
        <dbReference type="PROSITE-ProRule" id="PRU00708"/>
    </source>
</evidence>
<proteinExistence type="inferred from homology"/>
<organism evidence="4 5">
    <name type="scientific">Microthlaspi erraticum</name>
    <dbReference type="NCBI Taxonomy" id="1685480"/>
    <lineage>
        <taxon>Eukaryota</taxon>
        <taxon>Viridiplantae</taxon>
        <taxon>Streptophyta</taxon>
        <taxon>Embryophyta</taxon>
        <taxon>Tracheophyta</taxon>
        <taxon>Spermatophyta</taxon>
        <taxon>Magnoliopsida</taxon>
        <taxon>eudicotyledons</taxon>
        <taxon>Gunneridae</taxon>
        <taxon>Pentapetalae</taxon>
        <taxon>rosids</taxon>
        <taxon>malvids</taxon>
        <taxon>Brassicales</taxon>
        <taxon>Brassicaceae</taxon>
        <taxon>Coluteocarpeae</taxon>
        <taxon>Microthlaspi</taxon>
    </lineage>
</organism>
<evidence type="ECO:0000256" key="2">
    <source>
        <dbReference type="ARBA" id="ARBA00022737"/>
    </source>
</evidence>
<dbReference type="InterPro" id="IPR002885">
    <property type="entry name" value="PPR_rpt"/>
</dbReference>
<sequence length="366" mass="41041">MSLLRRFVKGATSSRFLLQSISGRSISTVNTNSIAHPRHRHTTTEFDNLICEAGSSGDFEAVRRLLNSRVVNACFNTTATFKFLTNTASYSSSLEDLRRILPQTDAGYTRKHAYDTLIARLCKLGRIDDALILIGDMATGRFGFTSSTFHPIINTLTKKNKTEEAWRVVELMRSHDILVDVTSYNYFLTSHCYDGDVAEASKVLRKMEEGGMSPDTRTYDALVLGACKSGKVEAAMAILRRMEEVGLPVLYATHAHVIAEMIACGYYAQGVEFVMAYAGKDERLDEENLGSLASKLIKRKRFEEAKLVLKEMRERGLKMGKALRDFYVINADCKTMSDSEKRRSITIVTEKKLSGRCMGDNKETRS</sequence>
<evidence type="ECO:0000313" key="5">
    <source>
        <dbReference type="Proteomes" id="UP000467841"/>
    </source>
</evidence>
<accession>A0A6D2LK92</accession>
<dbReference type="Pfam" id="PF13041">
    <property type="entry name" value="PPR_2"/>
    <property type="match status" value="1"/>
</dbReference>
<evidence type="ECO:0008006" key="6">
    <source>
        <dbReference type="Google" id="ProtNLM"/>
    </source>
</evidence>
<feature type="repeat" description="PPR" evidence="3">
    <location>
        <begin position="145"/>
        <end position="179"/>
    </location>
</feature>
<dbReference type="InterPro" id="IPR050667">
    <property type="entry name" value="PPR-containing_protein"/>
</dbReference>
<evidence type="ECO:0000256" key="1">
    <source>
        <dbReference type="ARBA" id="ARBA00007626"/>
    </source>
</evidence>
<dbReference type="AlphaFoldDB" id="A0A6D2LK92"/>
<dbReference type="OrthoDB" id="185373at2759"/>
<dbReference type="PROSITE" id="PS51375">
    <property type="entry name" value="PPR"/>
    <property type="match status" value="4"/>
</dbReference>
<protein>
    <recommendedName>
        <fullName evidence="6">Pentacotripeptide-repeat region of PRORP domain-containing protein</fullName>
    </recommendedName>
</protein>
<keyword evidence="2" id="KW-0677">Repeat</keyword>
<comment type="similarity">
    <text evidence="1">Belongs to the PPR family. P subfamily.</text>
</comment>
<name>A0A6D2LK92_9BRAS</name>
<dbReference type="Pfam" id="PF01535">
    <property type="entry name" value="PPR"/>
    <property type="match status" value="3"/>
</dbReference>
<keyword evidence="5" id="KW-1185">Reference proteome</keyword>
<dbReference type="Proteomes" id="UP000467841">
    <property type="component" value="Unassembled WGS sequence"/>
</dbReference>
<comment type="caution">
    <text evidence="4">The sequence shown here is derived from an EMBL/GenBank/DDBJ whole genome shotgun (WGS) entry which is preliminary data.</text>
</comment>
<gene>
    <name evidence="4" type="ORF">MERR_LOCUS47660</name>
</gene>
<dbReference type="PANTHER" id="PTHR47939">
    <property type="entry name" value="MEMBRANE-ASSOCIATED SALT-INDUCIBLE PROTEIN-LIKE"/>
    <property type="match status" value="1"/>
</dbReference>
<evidence type="ECO:0000313" key="4">
    <source>
        <dbReference type="EMBL" id="CAA7060424.1"/>
    </source>
</evidence>
<feature type="repeat" description="PPR" evidence="3">
    <location>
        <begin position="215"/>
        <end position="249"/>
    </location>
</feature>
<dbReference type="NCBIfam" id="TIGR00756">
    <property type="entry name" value="PPR"/>
    <property type="match status" value="4"/>
</dbReference>
<dbReference type="Gene3D" id="1.25.40.10">
    <property type="entry name" value="Tetratricopeptide repeat domain"/>
    <property type="match status" value="1"/>
</dbReference>
<dbReference type="EMBL" id="CACVBM020001829">
    <property type="protein sequence ID" value="CAA7060424.1"/>
    <property type="molecule type" value="Genomic_DNA"/>
</dbReference>